<organism evidence="1 2">
    <name type="scientific">Phlebiopsis gigantea (strain 11061_1 CR5-6)</name>
    <name type="common">White-rot fungus</name>
    <name type="synonym">Peniophora gigantea</name>
    <dbReference type="NCBI Taxonomy" id="745531"/>
    <lineage>
        <taxon>Eukaryota</taxon>
        <taxon>Fungi</taxon>
        <taxon>Dikarya</taxon>
        <taxon>Basidiomycota</taxon>
        <taxon>Agaricomycotina</taxon>
        <taxon>Agaricomycetes</taxon>
        <taxon>Polyporales</taxon>
        <taxon>Phanerochaetaceae</taxon>
        <taxon>Phlebiopsis</taxon>
    </lineage>
</organism>
<dbReference type="EMBL" id="KN840671">
    <property type="protein sequence ID" value="KIP02504.1"/>
    <property type="molecule type" value="Genomic_DNA"/>
</dbReference>
<dbReference type="Proteomes" id="UP000053257">
    <property type="component" value="Unassembled WGS sequence"/>
</dbReference>
<evidence type="ECO:0000313" key="2">
    <source>
        <dbReference type="Proteomes" id="UP000053257"/>
    </source>
</evidence>
<proteinExistence type="predicted"/>
<protein>
    <submittedName>
        <fullName evidence="1">Uncharacterized protein</fullName>
    </submittedName>
</protein>
<gene>
    <name evidence="1" type="ORF">PHLGIDRAFT_122419</name>
</gene>
<evidence type="ECO:0000313" key="1">
    <source>
        <dbReference type="EMBL" id="KIP02504.1"/>
    </source>
</evidence>
<reference evidence="1 2" key="1">
    <citation type="journal article" date="2014" name="PLoS Genet.">
        <title>Analysis of the Phlebiopsis gigantea genome, transcriptome and secretome provides insight into its pioneer colonization strategies of wood.</title>
        <authorList>
            <person name="Hori C."/>
            <person name="Ishida T."/>
            <person name="Igarashi K."/>
            <person name="Samejima M."/>
            <person name="Suzuki H."/>
            <person name="Master E."/>
            <person name="Ferreira P."/>
            <person name="Ruiz-Duenas F.J."/>
            <person name="Held B."/>
            <person name="Canessa P."/>
            <person name="Larrondo L.F."/>
            <person name="Schmoll M."/>
            <person name="Druzhinina I.S."/>
            <person name="Kubicek C.P."/>
            <person name="Gaskell J.A."/>
            <person name="Kersten P."/>
            <person name="St John F."/>
            <person name="Glasner J."/>
            <person name="Sabat G."/>
            <person name="Splinter BonDurant S."/>
            <person name="Syed K."/>
            <person name="Yadav J."/>
            <person name="Mgbeahuruike A.C."/>
            <person name="Kovalchuk A."/>
            <person name="Asiegbu F.O."/>
            <person name="Lackner G."/>
            <person name="Hoffmeister D."/>
            <person name="Rencoret J."/>
            <person name="Gutierrez A."/>
            <person name="Sun H."/>
            <person name="Lindquist E."/>
            <person name="Barry K."/>
            <person name="Riley R."/>
            <person name="Grigoriev I.V."/>
            <person name="Henrissat B."/>
            <person name="Kues U."/>
            <person name="Berka R.M."/>
            <person name="Martinez A.T."/>
            <person name="Covert S.F."/>
            <person name="Blanchette R.A."/>
            <person name="Cullen D."/>
        </authorList>
    </citation>
    <scope>NUCLEOTIDE SEQUENCE [LARGE SCALE GENOMIC DNA]</scope>
    <source>
        <strain evidence="1 2">11061_1 CR5-6</strain>
    </source>
</reference>
<keyword evidence="2" id="KW-1185">Reference proteome</keyword>
<sequence>MDNLVGWCVQSDAKEAGVLNVPDDSSYTVLYKDHIKTAPNPSTLNILNQSLVWILVQFTSTGNEPAGDPPSTALPAFSWVSQAISAVFITLELMVAAPRDELPFPDCTSRLSQISQRFFLSSSGTRMFIRPVIDCDDGAIDEALKQVFIGVRRNSQLQKRETLPSGFLSFLSADSIPTLTSTQVRHLCYVTLHIVASVTLDEPAMRAEWQELFSALEESLCSSEHDADPADYHRALARHPL</sequence>
<name>A0A0C3NDA2_PHLG1</name>
<accession>A0A0C3NDA2</accession>
<dbReference type="HOGENOM" id="CLU_1152143_0_0_1"/>
<dbReference type="AlphaFoldDB" id="A0A0C3NDA2"/>